<dbReference type="OrthoDB" id="603275at2"/>
<gene>
    <name evidence="1" type="ORF">E4P47_00010</name>
</gene>
<evidence type="ECO:0008006" key="3">
    <source>
        <dbReference type="Google" id="ProtNLM"/>
    </source>
</evidence>
<dbReference type="AlphaFoldDB" id="A0A4Y8WRZ7"/>
<dbReference type="Proteomes" id="UP000297225">
    <property type="component" value="Unassembled WGS sequence"/>
</dbReference>
<dbReference type="SUPFAM" id="SSF49464">
    <property type="entry name" value="Carboxypeptidase regulatory domain-like"/>
    <property type="match status" value="1"/>
</dbReference>
<dbReference type="InterPro" id="IPR008969">
    <property type="entry name" value="CarboxyPept-like_regulatory"/>
</dbReference>
<organism evidence="1 2">
    <name type="scientific">Porphyromonas levii</name>
    <dbReference type="NCBI Taxonomy" id="28114"/>
    <lineage>
        <taxon>Bacteria</taxon>
        <taxon>Pseudomonadati</taxon>
        <taxon>Bacteroidota</taxon>
        <taxon>Bacteroidia</taxon>
        <taxon>Bacteroidales</taxon>
        <taxon>Porphyromonadaceae</taxon>
        <taxon>Porphyromonas</taxon>
    </lineage>
</organism>
<evidence type="ECO:0000313" key="1">
    <source>
        <dbReference type="EMBL" id="TFH97499.1"/>
    </source>
</evidence>
<evidence type="ECO:0000313" key="2">
    <source>
        <dbReference type="Proteomes" id="UP000297225"/>
    </source>
</evidence>
<proteinExistence type="predicted"/>
<keyword evidence="2" id="KW-1185">Reference proteome</keyword>
<sequence length="868" mass="98608">MRKYLTLLFTLLCFLLSESKSIAQTVIEGEVLEGNGAKVDGAMLFLIDPDTNRSISTAQSDEDGRFTFKSKRTIVEGKSLVVRGSLLGYKPLKVTIQYQSGTTLRLEMEATTFQLREVQIKAPAIREEGDTIVYRTSAFAQKQDLTLSQVIERMPGLEVVGGQIKYEGKGINKFYIEEMDLLGRRYAIASNSLRPDDVAAVEVYRNHEPIRMLETQSLSDRAALNIKLTEKAKGRWLAWVSAGVGASPLLYDLNARVMRFNSTSQGIYLIKANDTGKDMAAELRAHEQSTSRKMTFSLSDYTSPDFYSSMGESLQGSPIGNRQRFNHSYVFSGNQLLKLGNYQFLRINAIYSDERFSSSKQETIGYALPDGNRYTLESEQKYRLRERKMVLEGDYEYNGDASFFNNKTKVEHQSRHSQDIINQDNTPYQQDLSLPYTKVENSTEYLFRAGETLVKLSNIAKYLSRNQSITITLPRSQSIKSKLLDNSLTIGANWRWGEHQLDNTLQWDIQYHNIEVESSWLDDNSATPSKYLSNSIGWRPQYNWKSNNWHITAELPITYYLYRYPQAHESFAKSDFYLRGSRYWDNNLKVNASYSFYHNLLGAASQFPGLKVMDSRRLTEKLPRPYQGNTHVATVNLSYSVPISGTAITAGSNFSKNKRLYTSSSSLQDGFIIFRSIERPSLSTNWGANLRVAQTFWQGKIDAAIRGSYSRNWSDMLVQEQITSLISDSYTSGLDLSFRFTPDINLDYSGSIVGSNTNSQGGRVETHARLLSQIHKGRLLVWLSDNWSATAAAEYHNTLQGNTKANAEATFLDLGVKYQSKKIKIELLLSNITNQKNYEVITISEPHTYRTITPLRPLEILLTFTLLR</sequence>
<reference evidence="1 2" key="1">
    <citation type="submission" date="2019-03" db="EMBL/GenBank/DDBJ databases">
        <title>Porphyromonas levii Isolated from the Uterus of Dairy Cows.</title>
        <authorList>
            <person name="Francis A.M."/>
        </authorList>
    </citation>
    <scope>NUCLEOTIDE SEQUENCE [LARGE SCALE GENOMIC DNA]</scope>
    <source>
        <strain evidence="1 2">AF5678</strain>
    </source>
</reference>
<accession>A0A4Y8WRZ7</accession>
<dbReference type="RefSeq" id="WP_134848875.1">
    <property type="nucleotide sequence ID" value="NZ_CP197400.1"/>
</dbReference>
<dbReference type="SUPFAM" id="SSF56935">
    <property type="entry name" value="Porins"/>
    <property type="match status" value="1"/>
</dbReference>
<dbReference type="EMBL" id="SPNC01000001">
    <property type="protein sequence ID" value="TFH97499.1"/>
    <property type="molecule type" value="Genomic_DNA"/>
</dbReference>
<comment type="caution">
    <text evidence="1">The sequence shown here is derived from an EMBL/GenBank/DDBJ whole genome shotgun (WGS) entry which is preliminary data.</text>
</comment>
<dbReference type="STRING" id="1122973.GCA_000379925_01031"/>
<protein>
    <recommendedName>
        <fullName evidence="3">TonB-dependent receptor</fullName>
    </recommendedName>
</protein>
<name>A0A4Y8WRZ7_9PORP</name>